<gene>
    <name evidence="1" type="ORF">K488DRAFT_53241</name>
</gene>
<accession>A0ACB8QGS2</accession>
<reference evidence="1" key="1">
    <citation type="submission" date="2021-02" db="EMBL/GenBank/DDBJ databases">
        <authorList>
            <consortium name="DOE Joint Genome Institute"/>
            <person name="Ahrendt S."/>
            <person name="Looney B.P."/>
            <person name="Miyauchi S."/>
            <person name="Morin E."/>
            <person name="Drula E."/>
            <person name="Courty P.E."/>
            <person name="Chicoki N."/>
            <person name="Fauchery L."/>
            <person name="Kohler A."/>
            <person name="Kuo A."/>
            <person name="Labutti K."/>
            <person name="Pangilinan J."/>
            <person name="Lipzen A."/>
            <person name="Riley R."/>
            <person name="Andreopoulos W."/>
            <person name="He G."/>
            <person name="Johnson J."/>
            <person name="Barry K.W."/>
            <person name="Grigoriev I.V."/>
            <person name="Nagy L."/>
            <person name="Hibbett D."/>
            <person name="Henrissat B."/>
            <person name="Matheny P.B."/>
            <person name="Labbe J."/>
            <person name="Martin F."/>
        </authorList>
    </citation>
    <scope>NUCLEOTIDE SEQUENCE</scope>
    <source>
        <strain evidence="1">EC-137</strain>
    </source>
</reference>
<dbReference type="Proteomes" id="UP000814128">
    <property type="component" value="Unassembled WGS sequence"/>
</dbReference>
<name>A0ACB8QGS2_9AGAM</name>
<proteinExistence type="predicted"/>
<evidence type="ECO:0000313" key="1">
    <source>
        <dbReference type="EMBL" id="KAI0030893.1"/>
    </source>
</evidence>
<comment type="caution">
    <text evidence="1">The sequence shown here is derived from an EMBL/GenBank/DDBJ whole genome shotgun (WGS) entry which is preliminary data.</text>
</comment>
<sequence length="356" mass="39406">MATKNGQEDDDIAPPERPSSPPPHTTFAVRGLHPPNFAAFRPRDMRITSSQGMEHVAWSCDGRKLAAVGIDKIARVWQPDKALDMRSASIFSGGHSEDIDYVSWNPTHPELFCTNSQRERRITFWDARQSRNTQQLATKLYPWQTNYSPDGRSLLYVSSNHQVVFLTLQKPRDDAKEEWMPLENSTSVPASTAMFNHVGDGIVLTHNTEHTIRIIDYPNVSALREAPAAHVGGCIAAALDPRGRYLASGGHDSIVNMFDTTDWICTRTITSCEHQITALSFSYDGEFLAIASSGSYIDICAPETGMPMHRVQALTSARTVSWHPSRHVIAYCGQTRHREGGPPPVALVSLFGPGVQ</sequence>
<evidence type="ECO:0000313" key="2">
    <source>
        <dbReference type="Proteomes" id="UP000814128"/>
    </source>
</evidence>
<reference evidence="1" key="2">
    <citation type="journal article" date="2022" name="New Phytol.">
        <title>Evolutionary transition to the ectomycorrhizal habit in the genomes of a hyperdiverse lineage of mushroom-forming fungi.</title>
        <authorList>
            <person name="Looney B."/>
            <person name="Miyauchi S."/>
            <person name="Morin E."/>
            <person name="Drula E."/>
            <person name="Courty P.E."/>
            <person name="Kohler A."/>
            <person name="Kuo A."/>
            <person name="LaButti K."/>
            <person name="Pangilinan J."/>
            <person name="Lipzen A."/>
            <person name="Riley R."/>
            <person name="Andreopoulos W."/>
            <person name="He G."/>
            <person name="Johnson J."/>
            <person name="Nolan M."/>
            <person name="Tritt A."/>
            <person name="Barry K.W."/>
            <person name="Grigoriev I.V."/>
            <person name="Nagy L.G."/>
            <person name="Hibbett D."/>
            <person name="Henrissat B."/>
            <person name="Matheny P.B."/>
            <person name="Labbe J."/>
            <person name="Martin F.M."/>
        </authorList>
    </citation>
    <scope>NUCLEOTIDE SEQUENCE</scope>
    <source>
        <strain evidence="1">EC-137</strain>
    </source>
</reference>
<protein>
    <submittedName>
        <fullName evidence="1">WD40 repeat-like protein</fullName>
    </submittedName>
</protein>
<dbReference type="EMBL" id="MU273601">
    <property type="protein sequence ID" value="KAI0030893.1"/>
    <property type="molecule type" value="Genomic_DNA"/>
</dbReference>
<keyword evidence="2" id="KW-1185">Reference proteome</keyword>
<organism evidence="1 2">
    <name type="scientific">Vararia minispora EC-137</name>
    <dbReference type="NCBI Taxonomy" id="1314806"/>
    <lineage>
        <taxon>Eukaryota</taxon>
        <taxon>Fungi</taxon>
        <taxon>Dikarya</taxon>
        <taxon>Basidiomycota</taxon>
        <taxon>Agaricomycotina</taxon>
        <taxon>Agaricomycetes</taxon>
        <taxon>Russulales</taxon>
        <taxon>Lachnocladiaceae</taxon>
        <taxon>Vararia</taxon>
    </lineage>
</organism>